<protein>
    <submittedName>
        <fullName evidence="8">Sigma-70 family RNA polymerase sigma factor</fullName>
    </submittedName>
</protein>
<reference evidence="8" key="1">
    <citation type="journal article" date="2021" name="Nat. Microbiol.">
        <title>Cocultivation of an ultrasmall environmental parasitic bacterium with lytic ability against bacteria associated with wastewater foams.</title>
        <authorList>
            <person name="Batinovic S."/>
            <person name="Rose J.J.A."/>
            <person name="Ratcliffe J."/>
            <person name="Seviour R.J."/>
            <person name="Petrovski S."/>
        </authorList>
    </citation>
    <scope>NUCLEOTIDE SEQUENCE</scope>
    <source>
        <strain evidence="8">CON9</strain>
    </source>
</reference>
<dbReference type="Gene3D" id="1.10.1740.10">
    <property type="match status" value="1"/>
</dbReference>
<dbReference type="Proteomes" id="UP001059836">
    <property type="component" value="Chromosome"/>
</dbReference>
<dbReference type="PANTHER" id="PTHR43133">
    <property type="entry name" value="RNA POLYMERASE ECF-TYPE SIGMA FACTO"/>
    <property type="match status" value="1"/>
</dbReference>
<evidence type="ECO:0000256" key="5">
    <source>
        <dbReference type="ARBA" id="ARBA00023163"/>
    </source>
</evidence>
<dbReference type="InterPro" id="IPR014284">
    <property type="entry name" value="RNA_pol_sigma-70_dom"/>
</dbReference>
<comment type="similarity">
    <text evidence="1">Belongs to the sigma-70 factor family. ECF subfamily.</text>
</comment>
<gene>
    <name evidence="8" type="ORF">GII31_17930</name>
</gene>
<proteinExistence type="inferred from homology"/>
<organism evidence="8 9">
    <name type="scientific">Gordonia pseudamarae</name>
    <dbReference type="NCBI Taxonomy" id="2831662"/>
    <lineage>
        <taxon>Bacteria</taxon>
        <taxon>Bacillati</taxon>
        <taxon>Actinomycetota</taxon>
        <taxon>Actinomycetes</taxon>
        <taxon>Mycobacteriales</taxon>
        <taxon>Gordoniaceae</taxon>
        <taxon>Gordonia</taxon>
    </lineage>
</organism>
<keyword evidence="9" id="KW-1185">Reference proteome</keyword>
<feature type="domain" description="RNA polymerase sigma factor 70 region 4 type 2" evidence="7">
    <location>
        <begin position="88"/>
        <end position="140"/>
    </location>
</feature>
<evidence type="ECO:0000259" key="6">
    <source>
        <dbReference type="Pfam" id="PF04542"/>
    </source>
</evidence>
<dbReference type="PANTHER" id="PTHR43133:SF51">
    <property type="entry name" value="RNA POLYMERASE SIGMA FACTOR"/>
    <property type="match status" value="1"/>
</dbReference>
<dbReference type="SUPFAM" id="SSF88659">
    <property type="entry name" value="Sigma3 and sigma4 domains of RNA polymerase sigma factors"/>
    <property type="match status" value="1"/>
</dbReference>
<evidence type="ECO:0000313" key="9">
    <source>
        <dbReference type="Proteomes" id="UP001059836"/>
    </source>
</evidence>
<dbReference type="InterPro" id="IPR007627">
    <property type="entry name" value="RNA_pol_sigma70_r2"/>
</dbReference>
<keyword evidence="3" id="KW-0731">Sigma factor</keyword>
<feature type="domain" description="RNA polymerase sigma-70 region 2" evidence="6">
    <location>
        <begin position="3"/>
        <end position="62"/>
    </location>
</feature>
<dbReference type="InterPro" id="IPR039425">
    <property type="entry name" value="RNA_pol_sigma-70-like"/>
</dbReference>
<evidence type="ECO:0000256" key="3">
    <source>
        <dbReference type="ARBA" id="ARBA00023082"/>
    </source>
</evidence>
<dbReference type="InterPro" id="IPR036388">
    <property type="entry name" value="WH-like_DNA-bd_sf"/>
</dbReference>
<keyword evidence="4" id="KW-0238">DNA-binding</keyword>
<evidence type="ECO:0000256" key="2">
    <source>
        <dbReference type="ARBA" id="ARBA00023015"/>
    </source>
</evidence>
<keyword evidence="2" id="KW-0805">Transcription regulation</keyword>
<dbReference type="SUPFAM" id="SSF88946">
    <property type="entry name" value="Sigma2 domain of RNA polymerase sigma factors"/>
    <property type="match status" value="1"/>
</dbReference>
<sequence>MQRNQLWAVCYRITGNRLDAEDALQEAMIAAWRGIGTFRGDAKFSTWLYRIASNAAIAQSKKRMPADNIDDHETPSLIDIAADVTTSDRIQTALAELPDAYRVTFVLRVYGDLSYQEIAEHLSIPVQTVRSRLSRAKSALQAALADLRCG</sequence>
<dbReference type="InterPro" id="IPR013325">
    <property type="entry name" value="RNA_pol_sigma_r2"/>
</dbReference>
<dbReference type="Pfam" id="PF04542">
    <property type="entry name" value="Sigma70_r2"/>
    <property type="match status" value="1"/>
</dbReference>
<dbReference type="InterPro" id="IPR013324">
    <property type="entry name" value="RNA_pol_sigma_r3/r4-like"/>
</dbReference>
<evidence type="ECO:0000313" key="8">
    <source>
        <dbReference type="EMBL" id="QHN37675.1"/>
    </source>
</evidence>
<dbReference type="CDD" id="cd06171">
    <property type="entry name" value="Sigma70_r4"/>
    <property type="match status" value="1"/>
</dbReference>
<keyword evidence="5" id="KW-0804">Transcription</keyword>
<dbReference type="Pfam" id="PF08281">
    <property type="entry name" value="Sigma70_r4_2"/>
    <property type="match status" value="1"/>
</dbReference>
<evidence type="ECO:0000259" key="7">
    <source>
        <dbReference type="Pfam" id="PF08281"/>
    </source>
</evidence>
<accession>A0ABX6IRX4</accession>
<dbReference type="NCBIfam" id="TIGR02937">
    <property type="entry name" value="sigma70-ECF"/>
    <property type="match status" value="1"/>
</dbReference>
<dbReference type="InterPro" id="IPR013249">
    <property type="entry name" value="RNA_pol_sigma70_r4_t2"/>
</dbReference>
<evidence type="ECO:0000256" key="4">
    <source>
        <dbReference type="ARBA" id="ARBA00023125"/>
    </source>
</evidence>
<evidence type="ECO:0000256" key="1">
    <source>
        <dbReference type="ARBA" id="ARBA00010641"/>
    </source>
</evidence>
<name>A0ABX6IRX4_9ACTN</name>
<dbReference type="EMBL" id="CP045809">
    <property type="protein sequence ID" value="QHN37675.1"/>
    <property type="molecule type" value="Genomic_DNA"/>
</dbReference>
<dbReference type="Gene3D" id="1.10.10.10">
    <property type="entry name" value="Winged helix-like DNA-binding domain superfamily/Winged helix DNA-binding domain"/>
    <property type="match status" value="1"/>
</dbReference>